<protein>
    <recommendedName>
        <fullName evidence="6">Fe2OG dioxygenase domain-containing protein</fullName>
    </recommendedName>
</protein>
<dbReference type="PRINTS" id="PR00682">
    <property type="entry name" value="IPNSYNTHASE"/>
</dbReference>
<comment type="caution">
    <text evidence="7">The sequence shown here is derived from an EMBL/GenBank/DDBJ whole genome shotgun (WGS) entry which is preliminary data.</text>
</comment>
<dbReference type="Pfam" id="PF14226">
    <property type="entry name" value="DIOX_N"/>
    <property type="match status" value="1"/>
</dbReference>
<dbReference type="GO" id="GO:0046872">
    <property type="term" value="F:metal ion binding"/>
    <property type="evidence" value="ECO:0007669"/>
    <property type="project" value="UniProtKB-KW"/>
</dbReference>
<name>A0A835KJI1_9POAL</name>
<evidence type="ECO:0000256" key="2">
    <source>
        <dbReference type="ARBA" id="ARBA00022723"/>
    </source>
</evidence>
<evidence type="ECO:0000256" key="3">
    <source>
        <dbReference type="ARBA" id="ARBA00023002"/>
    </source>
</evidence>
<proteinExistence type="inferred from homology"/>
<keyword evidence="3 5" id="KW-0560">Oxidoreductase</keyword>
<feature type="domain" description="Fe2OG dioxygenase" evidence="6">
    <location>
        <begin position="229"/>
        <end position="329"/>
    </location>
</feature>
<evidence type="ECO:0000256" key="1">
    <source>
        <dbReference type="ARBA" id="ARBA00008056"/>
    </source>
</evidence>
<dbReference type="PROSITE" id="PS51471">
    <property type="entry name" value="FE2OG_OXY"/>
    <property type="match status" value="1"/>
</dbReference>
<gene>
    <name evidence="7" type="ORF">HU200_018259</name>
</gene>
<dbReference type="FunFam" id="2.60.120.330:FF:000079">
    <property type="entry name" value="Protein SRG1"/>
    <property type="match status" value="1"/>
</dbReference>
<keyword evidence="4 5" id="KW-0408">Iron</keyword>
<dbReference type="Proteomes" id="UP000636709">
    <property type="component" value="Unassembled WGS sequence"/>
</dbReference>
<dbReference type="InterPro" id="IPR026992">
    <property type="entry name" value="DIOX_N"/>
</dbReference>
<reference evidence="7" key="1">
    <citation type="submission" date="2020-07" db="EMBL/GenBank/DDBJ databases">
        <title>Genome sequence and genetic diversity analysis of an under-domesticated orphan crop, white fonio (Digitaria exilis).</title>
        <authorList>
            <person name="Bennetzen J.L."/>
            <person name="Chen S."/>
            <person name="Ma X."/>
            <person name="Wang X."/>
            <person name="Yssel A.E.J."/>
            <person name="Chaluvadi S.R."/>
            <person name="Johnson M."/>
            <person name="Gangashetty P."/>
            <person name="Hamidou F."/>
            <person name="Sanogo M.D."/>
            <person name="Zwaenepoel A."/>
            <person name="Wallace J."/>
            <person name="Van De Peer Y."/>
            <person name="Van Deynze A."/>
        </authorList>
    </citation>
    <scope>NUCLEOTIDE SEQUENCE</scope>
    <source>
        <tissue evidence="7">Leaves</tissue>
    </source>
</reference>
<evidence type="ECO:0000256" key="5">
    <source>
        <dbReference type="RuleBase" id="RU003682"/>
    </source>
</evidence>
<comment type="similarity">
    <text evidence="1 5">Belongs to the iron/ascorbate-dependent oxidoreductase family.</text>
</comment>
<dbReference type="InterPro" id="IPR027443">
    <property type="entry name" value="IPNS-like_sf"/>
</dbReference>
<sequence>MEEAAAAAKLISRDRITDAAATILFSTDDSVKIPERFVRTDEVEAAGEVVGEDEAFELPVVDMAKLLDPELSASETAKLGAVCRDWGFFQLTSHGVDEEVIRRMKESAAEFFRLPLESKNAIAFGGEDKFQGFGHHFSTGPAAAAGKLDWAECVFLVTQPVHGRKMELWPPNPPSFRDALDKYSTETTDLTRRLLRFMAADLGVSEEALVGAFFSTSGGAFFSISGDVKGQSVGIHHYPPCRQPEKVLGISPHTDWPGLTVLLHAVDTPGLQVRRGGRWLPVRPLPGALVVNVGDILHVLTNGEYMSAEHRVVPDAERCRITVAMFQDASVDGMVAPLPELLEGGQGRARYRSIGKHEYTKGNFVALAEGARFLDSLKK</sequence>
<dbReference type="InterPro" id="IPR044861">
    <property type="entry name" value="IPNS-like_FE2OG_OXY"/>
</dbReference>
<keyword evidence="2 5" id="KW-0479">Metal-binding</keyword>
<dbReference type="PANTHER" id="PTHR47991">
    <property type="entry name" value="OXOGLUTARATE/IRON-DEPENDENT DIOXYGENASE"/>
    <property type="match status" value="1"/>
</dbReference>
<dbReference type="InterPro" id="IPR050295">
    <property type="entry name" value="Plant_2OG-oxidoreductases"/>
</dbReference>
<dbReference type="EMBL" id="JACEFO010001626">
    <property type="protein sequence ID" value="KAF8728958.1"/>
    <property type="molecule type" value="Genomic_DNA"/>
</dbReference>
<organism evidence="7 8">
    <name type="scientific">Digitaria exilis</name>
    <dbReference type="NCBI Taxonomy" id="1010633"/>
    <lineage>
        <taxon>Eukaryota</taxon>
        <taxon>Viridiplantae</taxon>
        <taxon>Streptophyta</taxon>
        <taxon>Embryophyta</taxon>
        <taxon>Tracheophyta</taxon>
        <taxon>Spermatophyta</taxon>
        <taxon>Magnoliopsida</taxon>
        <taxon>Liliopsida</taxon>
        <taxon>Poales</taxon>
        <taxon>Poaceae</taxon>
        <taxon>PACMAD clade</taxon>
        <taxon>Panicoideae</taxon>
        <taxon>Panicodae</taxon>
        <taxon>Paniceae</taxon>
        <taxon>Anthephorinae</taxon>
        <taxon>Digitaria</taxon>
    </lineage>
</organism>
<dbReference type="Pfam" id="PF03171">
    <property type="entry name" value="2OG-FeII_Oxy"/>
    <property type="match status" value="1"/>
</dbReference>
<evidence type="ECO:0000313" key="7">
    <source>
        <dbReference type="EMBL" id="KAF8728958.1"/>
    </source>
</evidence>
<dbReference type="Gene3D" id="2.60.120.330">
    <property type="entry name" value="B-lactam Antibiotic, Isopenicillin N Synthase, Chain"/>
    <property type="match status" value="1"/>
</dbReference>
<dbReference type="AlphaFoldDB" id="A0A835KJI1"/>
<evidence type="ECO:0000259" key="6">
    <source>
        <dbReference type="PROSITE" id="PS51471"/>
    </source>
</evidence>
<keyword evidence="8" id="KW-1185">Reference proteome</keyword>
<evidence type="ECO:0000313" key="8">
    <source>
        <dbReference type="Proteomes" id="UP000636709"/>
    </source>
</evidence>
<accession>A0A835KJI1</accession>
<dbReference type="InterPro" id="IPR005123">
    <property type="entry name" value="Oxoglu/Fe-dep_dioxygenase_dom"/>
</dbReference>
<dbReference type="SUPFAM" id="SSF51197">
    <property type="entry name" value="Clavaminate synthase-like"/>
    <property type="match status" value="1"/>
</dbReference>
<dbReference type="GO" id="GO:0016491">
    <property type="term" value="F:oxidoreductase activity"/>
    <property type="evidence" value="ECO:0007669"/>
    <property type="project" value="UniProtKB-KW"/>
</dbReference>
<evidence type="ECO:0000256" key="4">
    <source>
        <dbReference type="ARBA" id="ARBA00023004"/>
    </source>
</evidence>
<dbReference type="OrthoDB" id="288590at2759"/>